<organism evidence="1 2">
    <name type="scientific">Aquabacterium commune</name>
    <dbReference type="NCBI Taxonomy" id="70586"/>
    <lineage>
        <taxon>Bacteria</taxon>
        <taxon>Pseudomonadati</taxon>
        <taxon>Pseudomonadota</taxon>
        <taxon>Betaproteobacteria</taxon>
        <taxon>Burkholderiales</taxon>
        <taxon>Aquabacterium</taxon>
    </lineage>
</organism>
<sequence length="54" mass="5583">MPIVIGDFEVVPDAPAPPQPATAGQAPAPAQLDAIALQQALEALQAQALRTWSH</sequence>
<gene>
    <name evidence="1" type="ORF">EV672_102128</name>
</gene>
<dbReference type="RefSeq" id="WP_166643445.1">
    <property type="nucleotide sequence ID" value="NZ_SNXW01000002.1"/>
</dbReference>
<evidence type="ECO:0000313" key="2">
    <source>
        <dbReference type="Proteomes" id="UP000294593"/>
    </source>
</evidence>
<comment type="caution">
    <text evidence="1">The sequence shown here is derived from an EMBL/GenBank/DDBJ whole genome shotgun (WGS) entry which is preliminary data.</text>
</comment>
<evidence type="ECO:0000313" key="1">
    <source>
        <dbReference type="EMBL" id="TDP85779.1"/>
    </source>
</evidence>
<accession>A0A4R6RH78</accession>
<dbReference type="AlphaFoldDB" id="A0A4R6RH78"/>
<reference evidence="1 2" key="1">
    <citation type="submission" date="2019-03" db="EMBL/GenBank/DDBJ databases">
        <title>Genomic Encyclopedia of Type Strains, Phase IV (KMG-IV): sequencing the most valuable type-strain genomes for metagenomic binning, comparative biology and taxonomic classification.</title>
        <authorList>
            <person name="Goeker M."/>
        </authorList>
    </citation>
    <scope>NUCLEOTIDE SEQUENCE [LARGE SCALE GENOMIC DNA]</scope>
    <source>
        <strain evidence="1 2">DSM 11901</strain>
    </source>
</reference>
<dbReference type="EMBL" id="SNXW01000002">
    <property type="protein sequence ID" value="TDP85779.1"/>
    <property type="molecule type" value="Genomic_DNA"/>
</dbReference>
<keyword evidence="2" id="KW-1185">Reference proteome</keyword>
<protein>
    <submittedName>
        <fullName evidence="1">Uncharacterized protein</fullName>
    </submittedName>
</protein>
<name>A0A4R6RH78_9BURK</name>
<dbReference type="Proteomes" id="UP000294593">
    <property type="component" value="Unassembled WGS sequence"/>
</dbReference>
<proteinExistence type="predicted"/>